<sequence length="651" mass="74054">MRLSVFILLIGLLLHHTVWSAEGLDLKPTQIDSMYDHYESIISTAPDSAALLTRQALQLSESIAYMSGIIRGHYSTGRAYFFNLGLDSAASHFREGIRLSLVSKDTTHLVLCKKWMGTFLRYQSDFQGSLKEYQEALALAEKIQYTDQIPNLTQNIASIFLDQNQYDQAIYYYQMSLNNMTDPYTKSVCNTNLALVYIRTQQYDLALQTLDYSIKLCELTNNPNCDISPLELITQTYIESQSYERALIYGLDVLERRKKENSKASIVNSYNQIGLIYLNLEDFEHALTYFEYCLSLNDYIKPSMLPYIHANIALSYEGLGNYQSAVKHLWRFEHTRDSLSNEENQRHTNELLAQFDSEKKEQAILLLQKEKELQESELNKQTLIRNIAIAGVIIALLVLLFIRDIYVQKIKVQHTLTQKQKEINTQKTKELIRENELKASKANIEGQELERKRIAQELHDGIAGNLASIKLNLSGIPEASVSASITQVLSQIDNTYDQVRTLSHHLMPPSVKDSSLPTLIDNYLNELRMGVDFTIDFICQQREAIDQLSSHTKLELYRVTQELLSNIIKHAHPTHVDIQLNENQSEINLMVEDDGNGFDPKKMSLGIGLKSITSRVNQVNGQIHIDSSPGHGTTVSIDVPLLQSVVTHDNG</sequence>
<evidence type="ECO:0000256" key="16">
    <source>
        <dbReference type="ARBA" id="ARBA00023014"/>
    </source>
</evidence>
<dbReference type="Pfam" id="PF02518">
    <property type="entry name" value="HATPase_c"/>
    <property type="match status" value="1"/>
</dbReference>
<keyword evidence="12" id="KW-0418">Kinase</keyword>
<evidence type="ECO:0000256" key="11">
    <source>
        <dbReference type="ARBA" id="ARBA00022741"/>
    </source>
</evidence>
<evidence type="ECO:0000313" key="23">
    <source>
        <dbReference type="EMBL" id="UXX78037.1"/>
    </source>
</evidence>
<dbReference type="EMBL" id="CP106735">
    <property type="protein sequence ID" value="UXX78037.1"/>
    <property type="molecule type" value="Genomic_DNA"/>
</dbReference>
<evidence type="ECO:0000256" key="4">
    <source>
        <dbReference type="ARBA" id="ARBA00012438"/>
    </source>
</evidence>
<keyword evidence="9" id="KW-0808">Transferase</keyword>
<keyword evidence="11" id="KW-0547">Nucleotide-binding</keyword>
<dbReference type="PROSITE" id="PS50005">
    <property type="entry name" value="TPR"/>
    <property type="match status" value="1"/>
</dbReference>
<evidence type="ECO:0000256" key="7">
    <source>
        <dbReference type="ARBA" id="ARBA00022490"/>
    </source>
</evidence>
<keyword evidence="19" id="KW-0802">TPR repeat</keyword>
<dbReference type="InterPro" id="IPR011712">
    <property type="entry name" value="Sig_transdc_His_kin_sub3_dim/P"/>
</dbReference>
<dbReference type="InterPro" id="IPR036890">
    <property type="entry name" value="HATPase_C_sf"/>
</dbReference>
<keyword evidence="6" id="KW-0004">4Fe-4S</keyword>
<evidence type="ECO:0000256" key="15">
    <source>
        <dbReference type="ARBA" id="ARBA00023012"/>
    </source>
</evidence>
<dbReference type="SUPFAM" id="SSF55874">
    <property type="entry name" value="ATPase domain of HSP90 chaperone/DNA topoisomerase II/histidine kinase"/>
    <property type="match status" value="1"/>
</dbReference>
<keyword evidence="10" id="KW-0479">Metal-binding</keyword>
<dbReference type="Proteomes" id="UP001062165">
    <property type="component" value="Chromosome"/>
</dbReference>
<dbReference type="SUPFAM" id="SSF81901">
    <property type="entry name" value="HCP-like"/>
    <property type="match status" value="1"/>
</dbReference>
<evidence type="ECO:0000256" key="20">
    <source>
        <dbReference type="SAM" id="Coils"/>
    </source>
</evidence>
<keyword evidence="16" id="KW-0411">Iron-sulfur</keyword>
<evidence type="ECO:0000256" key="10">
    <source>
        <dbReference type="ARBA" id="ARBA00022723"/>
    </source>
</evidence>
<dbReference type="Gene3D" id="1.25.40.10">
    <property type="entry name" value="Tetratricopeptide repeat domain"/>
    <property type="match status" value="2"/>
</dbReference>
<dbReference type="InterPro" id="IPR050482">
    <property type="entry name" value="Sensor_HK_TwoCompSys"/>
</dbReference>
<comment type="cofactor">
    <cofactor evidence="2">
        <name>[4Fe-4S] cluster</name>
        <dbReference type="ChEBI" id="CHEBI:49883"/>
    </cofactor>
</comment>
<dbReference type="SMART" id="SM00028">
    <property type="entry name" value="TPR"/>
    <property type="match status" value="5"/>
</dbReference>
<evidence type="ECO:0000256" key="17">
    <source>
        <dbReference type="ARBA" id="ARBA00024827"/>
    </source>
</evidence>
<keyword evidence="14" id="KW-0408">Iron</keyword>
<evidence type="ECO:0000256" key="12">
    <source>
        <dbReference type="ARBA" id="ARBA00022777"/>
    </source>
</evidence>
<evidence type="ECO:0000256" key="5">
    <source>
        <dbReference type="ARBA" id="ARBA00017322"/>
    </source>
</evidence>
<gene>
    <name evidence="23" type="ORF">N7E81_11775</name>
</gene>
<keyword evidence="21" id="KW-0472">Membrane</keyword>
<dbReference type="InterPro" id="IPR019734">
    <property type="entry name" value="TPR_rpt"/>
</dbReference>
<dbReference type="PROSITE" id="PS50109">
    <property type="entry name" value="HIS_KIN"/>
    <property type="match status" value="1"/>
</dbReference>
<evidence type="ECO:0000256" key="9">
    <source>
        <dbReference type="ARBA" id="ARBA00022679"/>
    </source>
</evidence>
<keyword evidence="20" id="KW-0175">Coiled coil</keyword>
<keyword evidence="13" id="KW-0067">ATP-binding</keyword>
<name>A0ABY6CVU5_9BACT</name>
<feature type="domain" description="Histidine kinase" evidence="22">
    <location>
        <begin position="453"/>
        <end position="643"/>
    </location>
</feature>
<reference evidence="23" key="1">
    <citation type="submission" date="2022-10" db="EMBL/GenBank/DDBJ databases">
        <title>Comparative genomics and taxonomic characterization of three novel marine species of genus Reichenbachiella exhibiting antioxidant and polysaccharide degradation activities.</title>
        <authorList>
            <person name="Muhammad N."/>
            <person name="Lee Y.-J."/>
            <person name="Ko J."/>
            <person name="Kim S.-G."/>
        </authorList>
    </citation>
    <scope>NUCLEOTIDE SEQUENCE</scope>
    <source>
        <strain evidence="23">Wsw4-B4</strain>
    </source>
</reference>
<dbReference type="PANTHER" id="PTHR24421:SF10">
    <property type="entry name" value="NITRATE_NITRITE SENSOR PROTEIN NARQ"/>
    <property type="match status" value="1"/>
</dbReference>
<dbReference type="PRINTS" id="PR00344">
    <property type="entry name" value="BCTRLSENSOR"/>
</dbReference>
<dbReference type="CDD" id="cd16917">
    <property type="entry name" value="HATPase_UhpB-NarQ-NarX-like"/>
    <property type="match status" value="1"/>
</dbReference>
<dbReference type="Gene3D" id="3.30.565.10">
    <property type="entry name" value="Histidine kinase-like ATPase, C-terminal domain"/>
    <property type="match status" value="1"/>
</dbReference>
<dbReference type="InterPro" id="IPR003594">
    <property type="entry name" value="HATPase_dom"/>
</dbReference>
<dbReference type="RefSeq" id="WP_263049783.1">
    <property type="nucleotide sequence ID" value="NZ_CP106735.1"/>
</dbReference>
<evidence type="ECO:0000259" key="22">
    <source>
        <dbReference type="PROSITE" id="PS50109"/>
    </source>
</evidence>
<organism evidence="23 24">
    <name type="scientific">Reichenbachiella carrageenanivorans</name>
    <dbReference type="NCBI Taxonomy" id="2979869"/>
    <lineage>
        <taxon>Bacteria</taxon>
        <taxon>Pseudomonadati</taxon>
        <taxon>Bacteroidota</taxon>
        <taxon>Cytophagia</taxon>
        <taxon>Cytophagales</taxon>
        <taxon>Reichenbachiellaceae</taxon>
        <taxon>Reichenbachiella</taxon>
    </lineage>
</organism>
<evidence type="ECO:0000256" key="13">
    <source>
        <dbReference type="ARBA" id="ARBA00022840"/>
    </source>
</evidence>
<evidence type="ECO:0000256" key="2">
    <source>
        <dbReference type="ARBA" id="ARBA00001966"/>
    </source>
</evidence>
<evidence type="ECO:0000256" key="18">
    <source>
        <dbReference type="ARBA" id="ARBA00030800"/>
    </source>
</evidence>
<dbReference type="InterPro" id="IPR005467">
    <property type="entry name" value="His_kinase_dom"/>
</dbReference>
<dbReference type="EC" id="2.7.13.3" evidence="4"/>
<accession>A0ABY6CVU5</accession>
<keyword evidence="21" id="KW-1133">Transmembrane helix</keyword>
<comment type="subcellular location">
    <subcellularLocation>
        <location evidence="3">Cytoplasm</location>
    </subcellularLocation>
</comment>
<proteinExistence type="predicted"/>
<dbReference type="Pfam" id="PF13181">
    <property type="entry name" value="TPR_8"/>
    <property type="match status" value="1"/>
</dbReference>
<dbReference type="Pfam" id="PF07730">
    <property type="entry name" value="HisKA_3"/>
    <property type="match status" value="1"/>
</dbReference>
<comment type="catalytic activity">
    <reaction evidence="1">
        <text>ATP + protein L-histidine = ADP + protein N-phospho-L-histidine.</text>
        <dbReference type="EC" id="2.7.13.3"/>
    </reaction>
</comment>
<keyword evidence="24" id="KW-1185">Reference proteome</keyword>
<keyword evidence="7" id="KW-0963">Cytoplasm</keyword>
<evidence type="ECO:0000313" key="24">
    <source>
        <dbReference type="Proteomes" id="UP001062165"/>
    </source>
</evidence>
<comment type="function">
    <text evidence="17">Member of the two-component regulatory system NreB/NreC involved in the control of dissimilatory nitrate/nitrite reduction in response to oxygen. NreB functions as a direct oxygen sensor histidine kinase which is autophosphorylated, in the absence of oxygen, probably at the conserved histidine residue, and transfers its phosphate group probably to a conserved aspartate residue of NreC. NreB/NreC activates the expression of the nitrate (narGHJI) and nitrite (nir) reductase operons, as well as the putative nitrate transporter gene narT.</text>
</comment>
<feature type="coiled-coil region" evidence="20">
    <location>
        <begin position="357"/>
        <end position="386"/>
    </location>
</feature>
<keyword evidence="15" id="KW-0902">Two-component regulatory system</keyword>
<evidence type="ECO:0000256" key="14">
    <source>
        <dbReference type="ARBA" id="ARBA00023004"/>
    </source>
</evidence>
<evidence type="ECO:0000256" key="1">
    <source>
        <dbReference type="ARBA" id="ARBA00000085"/>
    </source>
</evidence>
<evidence type="ECO:0000256" key="6">
    <source>
        <dbReference type="ARBA" id="ARBA00022485"/>
    </source>
</evidence>
<dbReference type="PANTHER" id="PTHR24421">
    <property type="entry name" value="NITRATE/NITRITE SENSOR PROTEIN NARX-RELATED"/>
    <property type="match status" value="1"/>
</dbReference>
<evidence type="ECO:0000256" key="3">
    <source>
        <dbReference type="ARBA" id="ARBA00004496"/>
    </source>
</evidence>
<evidence type="ECO:0000256" key="21">
    <source>
        <dbReference type="SAM" id="Phobius"/>
    </source>
</evidence>
<protein>
    <recommendedName>
        <fullName evidence="5">Oxygen sensor histidine kinase NreB</fullName>
        <ecNumber evidence="4">2.7.13.3</ecNumber>
    </recommendedName>
    <alternativeName>
        <fullName evidence="18">Nitrogen regulation protein B</fullName>
    </alternativeName>
</protein>
<dbReference type="Gene3D" id="1.20.5.1930">
    <property type="match status" value="1"/>
</dbReference>
<evidence type="ECO:0000256" key="8">
    <source>
        <dbReference type="ARBA" id="ARBA00022553"/>
    </source>
</evidence>
<keyword evidence="21" id="KW-0812">Transmembrane</keyword>
<feature type="transmembrane region" description="Helical" evidence="21">
    <location>
        <begin position="383"/>
        <end position="402"/>
    </location>
</feature>
<feature type="repeat" description="TPR" evidence="19">
    <location>
        <begin position="267"/>
        <end position="300"/>
    </location>
</feature>
<dbReference type="InterPro" id="IPR004358">
    <property type="entry name" value="Sig_transdc_His_kin-like_C"/>
</dbReference>
<evidence type="ECO:0000256" key="19">
    <source>
        <dbReference type="PROSITE-ProRule" id="PRU00339"/>
    </source>
</evidence>
<dbReference type="Pfam" id="PF13424">
    <property type="entry name" value="TPR_12"/>
    <property type="match status" value="1"/>
</dbReference>
<dbReference type="InterPro" id="IPR011990">
    <property type="entry name" value="TPR-like_helical_dom_sf"/>
</dbReference>
<dbReference type="SMART" id="SM00387">
    <property type="entry name" value="HATPase_c"/>
    <property type="match status" value="1"/>
</dbReference>
<keyword evidence="8" id="KW-0597">Phosphoprotein</keyword>